<evidence type="ECO:0008006" key="3">
    <source>
        <dbReference type="Google" id="ProtNLM"/>
    </source>
</evidence>
<dbReference type="EMBL" id="JALN02000001">
    <property type="protein sequence ID" value="KDE97641.1"/>
    <property type="molecule type" value="Genomic_DNA"/>
</dbReference>
<protein>
    <recommendedName>
        <fullName evidence="3">Diacylglycerol O-acyltransferase</fullName>
    </recommendedName>
</protein>
<accession>A0A064CD78</accession>
<dbReference type="STRING" id="1440774.Y900_001495"/>
<reference evidence="1" key="1">
    <citation type="submission" date="2014-05" db="EMBL/GenBank/DDBJ databases">
        <title>Genome sequence of Mycobacterium aromaticivorans strain JS19b1T (= DSM 45407T).</title>
        <authorList>
            <person name="Kwak Y."/>
            <person name="Park G.-S."/>
            <person name="Li Q.X."/>
            <person name="Lee S.-E."/>
            <person name="Shin J.-H."/>
        </authorList>
    </citation>
    <scope>NUCLEOTIDE SEQUENCE [LARGE SCALE GENOMIC DNA]</scope>
    <source>
        <strain evidence="1">JS19b1</strain>
    </source>
</reference>
<sequence length="446" mass="47562">MAGVDSTLAYIDQGSFLGLRALGRGPLAQYAWIYERPVDFDGLRRFHHNLGRGLLGRRIERSPLPFGRDHWVAWTGPADIDIAAAPRPRAEALDWLDEQIRVPIDPEGGPSWRLAVQPFTEGGAVVTLIASHSICDGLAITLAIKQAAGGETWDLGYPQPHARTRGQALREDAAALVRAVPDFAKAIGAAVTLARNSRDELTSSAGRSAPAPAEIDESRLVTVPALVAYIDEDQWQQRMESLGGTSNSLFAGIAAKLGQEQGRVDDTGRVRLQFPVSERTEGDTRANALTGMTVSIDPVNVTQTLRDVRAELKKNLAALSESRFELLGPVALAPLIPPGLARRLEGMALGAGAPIGCSNLGKLDPAVNRPDGTDADHIVVRQLESRITADILDRLGGTLFLAAGQVNGEVSLSVSAWRPGGPNSKDLLKASIGEVLDEFGLTATIE</sequence>
<keyword evidence="2" id="KW-1185">Reference proteome</keyword>
<dbReference type="eggNOG" id="COG1020">
    <property type="taxonomic scope" value="Bacteria"/>
</dbReference>
<evidence type="ECO:0000313" key="1">
    <source>
        <dbReference type="EMBL" id="KDE97641.1"/>
    </source>
</evidence>
<dbReference type="AlphaFoldDB" id="A0A064CD78"/>
<evidence type="ECO:0000313" key="2">
    <source>
        <dbReference type="Proteomes" id="UP000022835"/>
    </source>
</evidence>
<name>A0A064CD78_9MYCO</name>
<dbReference type="RefSeq" id="WP_036338185.1">
    <property type="nucleotide sequence ID" value="NZ_JALN02000001.1"/>
</dbReference>
<dbReference type="InterPro" id="IPR023213">
    <property type="entry name" value="CAT-like_dom_sf"/>
</dbReference>
<comment type="caution">
    <text evidence="1">The sequence shown here is derived from an EMBL/GenBank/DDBJ whole genome shotgun (WGS) entry which is preliminary data.</text>
</comment>
<dbReference type="SUPFAM" id="SSF52777">
    <property type="entry name" value="CoA-dependent acyltransferases"/>
    <property type="match status" value="1"/>
</dbReference>
<organism evidence="1 2">
    <name type="scientific">Mycolicibacterium aromaticivorans JS19b1 = JCM 16368</name>
    <dbReference type="NCBI Taxonomy" id="1440774"/>
    <lineage>
        <taxon>Bacteria</taxon>
        <taxon>Bacillati</taxon>
        <taxon>Actinomycetota</taxon>
        <taxon>Actinomycetes</taxon>
        <taxon>Mycobacteriales</taxon>
        <taxon>Mycobacteriaceae</taxon>
        <taxon>Mycolicibacterium</taxon>
    </lineage>
</organism>
<proteinExistence type="predicted"/>
<dbReference type="Proteomes" id="UP000022835">
    <property type="component" value="Unassembled WGS sequence"/>
</dbReference>
<dbReference type="OrthoDB" id="8183309at2"/>
<dbReference type="Gene3D" id="3.30.559.10">
    <property type="entry name" value="Chloramphenicol acetyltransferase-like domain"/>
    <property type="match status" value="1"/>
</dbReference>
<gene>
    <name evidence="1" type="ORF">Y900_001495</name>
</gene>